<evidence type="ECO:0000256" key="15">
    <source>
        <dbReference type="PROSITE-ProRule" id="PRU00169"/>
    </source>
</evidence>
<dbReference type="GO" id="GO:0016020">
    <property type="term" value="C:membrane"/>
    <property type="evidence" value="ECO:0007669"/>
    <property type="project" value="UniProtKB-SubCell"/>
</dbReference>
<dbReference type="Gene3D" id="3.30.450.20">
    <property type="entry name" value="PAS domain"/>
    <property type="match status" value="5"/>
</dbReference>
<dbReference type="Pfam" id="PF00571">
    <property type="entry name" value="CBS"/>
    <property type="match status" value="4"/>
</dbReference>
<keyword evidence="7" id="KW-0812">Transmembrane</keyword>
<keyword evidence="8" id="KW-0547">Nucleotide-binding</keyword>
<evidence type="ECO:0000259" key="21">
    <source>
        <dbReference type="PROSITE" id="PS50112"/>
    </source>
</evidence>
<dbReference type="CDD" id="cd00130">
    <property type="entry name" value="PAS"/>
    <property type="match status" value="3"/>
</dbReference>
<dbReference type="InterPro" id="IPR046342">
    <property type="entry name" value="CBS_dom_sf"/>
</dbReference>
<dbReference type="SMART" id="SM00091">
    <property type="entry name" value="PAS"/>
    <property type="match status" value="5"/>
</dbReference>
<feature type="domain" description="CBS" evidence="23">
    <location>
        <begin position="163"/>
        <end position="226"/>
    </location>
</feature>
<dbReference type="InterPro" id="IPR003594">
    <property type="entry name" value="HATPase_dom"/>
</dbReference>
<keyword evidence="13" id="KW-0472">Membrane</keyword>
<keyword evidence="25" id="KW-1185">Reference proteome</keyword>
<feature type="domain" description="PAS" evidence="21">
    <location>
        <begin position="1013"/>
        <end position="1087"/>
    </location>
</feature>
<dbReference type="CDD" id="cd00082">
    <property type="entry name" value="HisKA"/>
    <property type="match status" value="1"/>
</dbReference>
<dbReference type="Pfam" id="PF00512">
    <property type="entry name" value="HisKA"/>
    <property type="match status" value="1"/>
</dbReference>
<feature type="domain" description="PAC" evidence="22">
    <location>
        <begin position="829"/>
        <end position="881"/>
    </location>
</feature>
<dbReference type="Gene3D" id="3.30.450.40">
    <property type="match status" value="2"/>
</dbReference>
<keyword evidence="10" id="KW-0067">ATP-binding</keyword>
<feature type="domain" description="Phytochrome chromophore attachment site" evidence="18">
    <location>
        <begin position="349"/>
        <end position="391"/>
    </location>
</feature>
<name>A0A7Z9DZ97_9CYAN</name>
<dbReference type="RefSeq" id="WP_083622598.1">
    <property type="nucleotide sequence ID" value="NZ_LR734871.1"/>
</dbReference>
<evidence type="ECO:0000259" key="19">
    <source>
        <dbReference type="PROSITE" id="PS50109"/>
    </source>
</evidence>
<dbReference type="SMART" id="SM00448">
    <property type="entry name" value="REC"/>
    <property type="match status" value="1"/>
</dbReference>
<feature type="domain" description="Phytochrome chromophore attachment site" evidence="18">
    <location>
        <begin position="400"/>
        <end position="448"/>
    </location>
</feature>
<dbReference type="InterPro" id="IPR013656">
    <property type="entry name" value="PAS_4"/>
</dbReference>
<evidence type="ECO:0000256" key="7">
    <source>
        <dbReference type="ARBA" id="ARBA00022692"/>
    </source>
</evidence>
<dbReference type="PROSITE" id="PS50113">
    <property type="entry name" value="PAC"/>
    <property type="match status" value="4"/>
</dbReference>
<organism evidence="24 25">
    <name type="scientific">Planktothrix serta PCC 8927</name>
    <dbReference type="NCBI Taxonomy" id="671068"/>
    <lineage>
        <taxon>Bacteria</taxon>
        <taxon>Bacillati</taxon>
        <taxon>Cyanobacteriota</taxon>
        <taxon>Cyanophyceae</taxon>
        <taxon>Oscillatoriophycideae</taxon>
        <taxon>Oscillatoriales</taxon>
        <taxon>Microcoleaceae</taxon>
        <taxon>Planktothrix</taxon>
    </lineage>
</organism>
<dbReference type="InterPro" id="IPR036890">
    <property type="entry name" value="HATPase_C_sf"/>
</dbReference>
<dbReference type="SMART" id="SM00065">
    <property type="entry name" value="GAF"/>
    <property type="match status" value="1"/>
</dbReference>
<dbReference type="GO" id="GO:0000155">
    <property type="term" value="F:phosphorelay sensor kinase activity"/>
    <property type="evidence" value="ECO:0007669"/>
    <property type="project" value="InterPro"/>
</dbReference>
<dbReference type="Gene3D" id="3.40.50.2300">
    <property type="match status" value="1"/>
</dbReference>
<dbReference type="EMBL" id="CZCU02000139">
    <property type="protein sequence ID" value="VXD19648.1"/>
    <property type="molecule type" value="Genomic_DNA"/>
</dbReference>
<feature type="domain" description="CBS" evidence="23">
    <location>
        <begin position="96"/>
        <end position="156"/>
    </location>
</feature>
<dbReference type="SMART" id="SM00116">
    <property type="entry name" value="CBS"/>
    <property type="match status" value="4"/>
</dbReference>
<dbReference type="Gene3D" id="3.30.565.10">
    <property type="entry name" value="Histidine kinase-like ATPase, C-terminal domain"/>
    <property type="match status" value="1"/>
</dbReference>
<accession>A0A7Z9DZ97</accession>
<evidence type="ECO:0000256" key="10">
    <source>
        <dbReference type="ARBA" id="ARBA00022840"/>
    </source>
</evidence>
<dbReference type="FunFam" id="3.30.565.10:FF:000010">
    <property type="entry name" value="Sensor histidine kinase RcsC"/>
    <property type="match status" value="1"/>
</dbReference>
<evidence type="ECO:0000256" key="17">
    <source>
        <dbReference type="SAM" id="Coils"/>
    </source>
</evidence>
<dbReference type="InterPro" id="IPR003018">
    <property type="entry name" value="GAF"/>
</dbReference>
<dbReference type="SMART" id="SM00086">
    <property type="entry name" value="PAC"/>
    <property type="match status" value="4"/>
</dbReference>
<dbReference type="InterPro" id="IPR004358">
    <property type="entry name" value="Sig_transdc_His_kin-like_C"/>
</dbReference>
<evidence type="ECO:0000259" key="20">
    <source>
        <dbReference type="PROSITE" id="PS50110"/>
    </source>
</evidence>
<dbReference type="SMART" id="SM00387">
    <property type="entry name" value="HATPase_c"/>
    <property type="match status" value="1"/>
</dbReference>
<feature type="domain" description="CBS" evidence="23">
    <location>
        <begin position="232"/>
        <end position="289"/>
    </location>
</feature>
<feature type="domain" description="CBS" evidence="23">
    <location>
        <begin position="16"/>
        <end position="89"/>
    </location>
</feature>
<keyword evidence="6 24" id="KW-0808">Transferase</keyword>
<keyword evidence="12" id="KW-0902">Two-component regulatory system</keyword>
<dbReference type="InterPro" id="IPR029016">
    <property type="entry name" value="GAF-like_dom_sf"/>
</dbReference>
<keyword evidence="16" id="KW-0129">CBS domain</keyword>
<gene>
    <name evidence="24" type="ORF">PL8927_630113</name>
</gene>
<comment type="similarity">
    <text evidence="3">In the N-terminal section; belongs to the phytochrome family.</text>
</comment>
<keyword evidence="11" id="KW-1133">Transmembrane helix</keyword>
<dbReference type="SUPFAM" id="SSF55785">
    <property type="entry name" value="PYP-like sensor domain (PAS domain)"/>
    <property type="match status" value="5"/>
</dbReference>
<feature type="domain" description="PAS" evidence="21">
    <location>
        <begin position="630"/>
        <end position="701"/>
    </location>
</feature>
<dbReference type="PANTHER" id="PTHR43047:SF78">
    <property type="entry name" value="SENSORY_REGULATORY PROTEIN RPFC"/>
    <property type="match status" value="1"/>
</dbReference>
<dbReference type="PRINTS" id="PR00344">
    <property type="entry name" value="BCTRLSENSOR"/>
</dbReference>
<dbReference type="InterPro" id="IPR000700">
    <property type="entry name" value="PAS-assoc_C"/>
</dbReference>
<dbReference type="Pfam" id="PF08447">
    <property type="entry name" value="PAS_3"/>
    <property type="match status" value="1"/>
</dbReference>
<dbReference type="Proteomes" id="UP000184550">
    <property type="component" value="Unassembled WGS sequence"/>
</dbReference>
<dbReference type="CDD" id="cd17774">
    <property type="entry name" value="CBS_two-component_sensor_histidine_kinase_repeat2"/>
    <property type="match status" value="1"/>
</dbReference>
<dbReference type="EC" id="2.7.13.3" evidence="4"/>
<dbReference type="InterPro" id="IPR000014">
    <property type="entry name" value="PAS"/>
</dbReference>
<dbReference type="CDD" id="cd16922">
    <property type="entry name" value="HATPase_EvgS-ArcB-TorS-like"/>
    <property type="match status" value="1"/>
</dbReference>
<evidence type="ECO:0000256" key="13">
    <source>
        <dbReference type="ARBA" id="ARBA00023136"/>
    </source>
</evidence>
<dbReference type="InterPro" id="IPR013655">
    <property type="entry name" value="PAS_fold_3"/>
</dbReference>
<sequence>MVFSEEIIFPVCSDCIERDFLIVSPDTSLLNVVQQIAQSQREVTDIELKLNLKSQHPSCVLVLENQKLVGLLTERDCVKLVTQGKFFDNTPVSEVMTRRLITCSEKDIQDPLQVISILHQHQIRHLPILNEAGQPIGIVTPHSIRGVLQPADILKYRSLQEVMVKTVIVGAPKTSVLKLAQLMTKHQVSCVVIAEKMTAEKIRPLGIITEQDILKLQAWQRNLSKLKAEQVMSNPLLFITPNASLWDAHQAMQQNKVRRLVVADEQGYLAGLVTQTTILQAIDLKELQEIISGLQQKVKHLENEKINLLNSLNSNLKQEVKIHTTKLKEQSQRHQLLTDIALRIRSSLSLDLILNTTVTEVCQLLECDRVIIEQFEADGSRKMIVEAVENGEGSILNSGMINHNFSSDLVVQIRLEDHLWGLLIAHNCSRNHHWEPEEIEFLENLSVHVALAIQQATLLDQIQRSNRELEAKVQERTAELEQANQRLQLELERIKTTQKSLKQQEEILSSFYNSSPMMMGVVELFETDILHLSDNSATAQFFRKTSEEINHQFASQICGNPDHIQNWINHYRESQRLGKPVQFEYQSEQNEGQKQWLSVTVSYIGLSEQNRPRFSYIVEDISDRKRYEESLRQYERIVEATGDALCLVDQNYIYQVANPAYLKLVNRPLEKVIGHSVAEILGTEVFNYISKPHLDKCLTGEVIQDDSWVDIPGVGKRYLRRTYTPYLDEQKTICGSVGSIKNLTDFKEAENALKHNEELFALTVQHAPDVFVIYDSERRFEYVNQRTSECTQIPIENFIGRRDEDVYPPEVYSKYLPLLDHAIATKTVQIGEFTLQIPGMEPYIVVIKYVPLLDDNGEVQQILGMTFDIGDRKRIEETLRQREEQLKAVADNIPGAIYTYIKRPDGSGFLEYMSDGCFEVFGLTSLELMNNHKLLETGFDLEDLQGHRTAILNSAATLTPLFYELRYQMPQGDLKWIAEASRPERRDNGDIAWRGVILDVSDRKKAELELKETSDRLNFLLNYSPIVILSCKPEGNYPITFVSENVKEIVGYEPQIFLEDSSFWIKQIHPDDVEWVLTNLTTKFTEDSYIHEYRWLKADGTYSWFLTQLRKIRDQAGNVVEMLGYLVEISDRKILEQELATLLEQETRRSQELTQKNIALEQARREAEMANQAKSEFLANMSHEIRTPMNAILGFTDLLQSVVHEPRSLSYLNAVITASRTLLALINDILDLSKIEAGKLELDYVPVNLRILIQEIQNIFKHKATEKGLVLHIQIEDHVPELIYIDEIRLRQILFNVVGNALKFTEKGYISISARTQTYCDCNREKVWLEIAIEDTGIGIATHQQTRIFEAFVQSAGQSNRKYGGTGLGLAITQRLTQMMGGSILLQSQLRRGSIFTFVFPEISLVKNPLSVKLNSCQDRNLNQFQASTILIVDDVASNRELIQGYFAATHHLLFLAENGKQAIQMANVHQPDLILLDLRMPEMDGKTVAQFLKQDEKTRQIPIVILTASCQSEEQAEVQSLCQGFLRKPVSLPQLVREMKRHLIYPVSPENTKIDPEIIEEKQEVYPVLVPGSAACKELLFKLKQEEEQVWNTLRKTLRTRDLQHFVQRLATWGQQYQYQPLLDYVQVLDTQLEAFDWNMIPQTIEDFPQIRETLKLYRQEGL</sequence>
<dbReference type="InterPro" id="IPR001610">
    <property type="entry name" value="PAC"/>
</dbReference>
<evidence type="ECO:0000313" key="24">
    <source>
        <dbReference type="EMBL" id="VXD19648.1"/>
    </source>
</evidence>
<dbReference type="Pfam" id="PF01590">
    <property type="entry name" value="GAF"/>
    <property type="match status" value="1"/>
</dbReference>
<dbReference type="NCBIfam" id="TIGR00229">
    <property type="entry name" value="sensory_box"/>
    <property type="match status" value="4"/>
</dbReference>
<dbReference type="OrthoDB" id="415806at2"/>
<comment type="caution">
    <text evidence="24">The sequence shown here is derived from an EMBL/GenBank/DDBJ whole genome shotgun (WGS) entry which is preliminary data.</text>
</comment>
<evidence type="ECO:0000259" key="22">
    <source>
        <dbReference type="PROSITE" id="PS50113"/>
    </source>
</evidence>
<feature type="domain" description="Response regulatory" evidence="20">
    <location>
        <begin position="1429"/>
        <end position="1544"/>
    </location>
</feature>
<dbReference type="GO" id="GO:0005524">
    <property type="term" value="F:ATP binding"/>
    <property type="evidence" value="ECO:0007669"/>
    <property type="project" value="UniProtKB-KW"/>
</dbReference>
<dbReference type="InterPro" id="IPR016132">
    <property type="entry name" value="Phyto_chromo_attachment"/>
</dbReference>
<feature type="modified residue" description="4-aspartylphosphate" evidence="15">
    <location>
        <position position="1478"/>
    </location>
</feature>
<evidence type="ECO:0000256" key="1">
    <source>
        <dbReference type="ARBA" id="ARBA00000085"/>
    </source>
</evidence>
<evidence type="ECO:0000313" key="25">
    <source>
        <dbReference type="Proteomes" id="UP000184550"/>
    </source>
</evidence>
<comment type="subcellular location">
    <subcellularLocation>
        <location evidence="2">Membrane</location>
    </subcellularLocation>
</comment>
<feature type="domain" description="PAC" evidence="22">
    <location>
        <begin position="581"/>
        <end position="633"/>
    </location>
</feature>
<dbReference type="SUPFAM" id="SSF55781">
    <property type="entry name" value="GAF domain-like"/>
    <property type="match status" value="1"/>
</dbReference>
<dbReference type="SMART" id="SM00388">
    <property type="entry name" value="HisKA"/>
    <property type="match status" value="1"/>
</dbReference>
<feature type="coiled-coil region" evidence="17">
    <location>
        <begin position="1136"/>
        <end position="1180"/>
    </location>
</feature>
<evidence type="ECO:0000256" key="8">
    <source>
        <dbReference type="ARBA" id="ARBA00022741"/>
    </source>
</evidence>
<dbReference type="PROSITE" id="PS50046">
    <property type="entry name" value="PHYTOCHROME_2"/>
    <property type="match status" value="2"/>
</dbReference>
<dbReference type="InterPro" id="IPR000644">
    <property type="entry name" value="CBS_dom"/>
</dbReference>
<dbReference type="Pfam" id="PF00072">
    <property type="entry name" value="Response_reg"/>
    <property type="match status" value="1"/>
</dbReference>
<dbReference type="InterPro" id="IPR003661">
    <property type="entry name" value="HisK_dim/P_dom"/>
</dbReference>
<feature type="domain" description="PAC" evidence="22">
    <location>
        <begin position="1089"/>
        <end position="1141"/>
    </location>
</feature>
<proteinExistence type="inferred from homology"/>
<feature type="domain" description="PAC" evidence="22">
    <location>
        <begin position="961"/>
        <end position="1012"/>
    </location>
</feature>
<dbReference type="PROSITE" id="PS51371">
    <property type="entry name" value="CBS"/>
    <property type="match status" value="4"/>
</dbReference>
<feature type="domain" description="Histidine kinase" evidence="19">
    <location>
        <begin position="1180"/>
        <end position="1404"/>
    </location>
</feature>
<evidence type="ECO:0000256" key="11">
    <source>
        <dbReference type="ARBA" id="ARBA00022989"/>
    </source>
</evidence>
<dbReference type="SUPFAM" id="SSF55874">
    <property type="entry name" value="ATPase domain of HSP90 chaperone/DNA topoisomerase II/histidine kinase"/>
    <property type="match status" value="1"/>
</dbReference>
<dbReference type="Pfam" id="PF08448">
    <property type="entry name" value="PAS_4"/>
    <property type="match status" value="2"/>
</dbReference>
<dbReference type="InterPro" id="IPR036097">
    <property type="entry name" value="HisK_dim/P_sf"/>
</dbReference>
<dbReference type="InterPro" id="IPR011006">
    <property type="entry name" value="CheY-like_superfamily"/>
</dbReference>
<keyword evidence="5 15" id="KW-0597">Phosphoprotein</keyword>
<dbReference type="InterPro" id="IPR005467">
    <property type="entry name" value="His_kinase_dom"/>
</dbReference>
<reference evidence="24" key="1">
    <citation type="submission" date="2019-10" db="EMBL/GenBank/DDBJ databases">
        <authorList>
            <consortium name="Genoscope - CEA"/>
            <person name="William W."/>
        </authorList>
    </citation>
    <scope>NUCLEOTIDE SEQUENCE [LARGE SCALE GENOMIC DNA]</scope>
    <source>
        <strain evidence="24">BBR_PRJEB10992</strain>
    </source>
</reference>
<dbReference type="PROSITE" id="PS50110">
    <property type="entry name" value="RESPONSE_REGULATORY"/>
    <property type="match status" value="1"/>
</dbReference>
<dbReference type="Pfam" id="PF02518">
    <property type="entry name" value="HATPase_c"/>
    <property type="match status" value="1"/>
</dbReference>
<evidence type="ECO:0000256" key="16">
    <source>
        <dbReference type="PROSITE-ProRule" id="PRU00703"/>
    </source>
</evidence>
<evidence type="ECO:0000256" key="5">
    <source>
        <dbReference type="ARBA" id="ARBA00022553"/>
    </source>
</evidence>
<feature type="coiled-coil region" evidence="17">
    <location>
        <begin position="284"/>
        <end position="333"/>
    </location>
</feature>
<evidence type="ECO:0000256" key="3">
    <source>
        <dbReference type="ARBA" id="ARBA00006402"/>
    </source>
</evidence>
<keyword evidence="9 24" id="KW-0418">Kinase</keyword>
<dbReference type="SUPFAM" id="SSF52172">
    <property type="entry name" value="CheY-like"/>
    <property type="match status" value="1"/>
</dbReference>
<dbReference type="FunFam" id="1.10.287.130:FF:000004">
    <property type="entry name" value="Ethylene receptor 1"/>
    <property type="match status" value="1"/>
</dbReference>
<dbReference type="SUPFAM" id="SSF47384">
    <property type="entry name" value="Homodimeric domain of signal transducing histidine kinase"/>
    <property type="match status" value="1"/>
</dbReference>
<dbReference type="PROSITE" id="PS50109">
    <property type="entry name" value="HIS_KIN"/>
    <property type="match status" value="1"/>
</dbReference>
<feature type="domain" description="PAS" evidence="21">
    <location>
        <begin position="756"/>
        <end position="826"/>
    </location>
</feature>
<comment type="catalytic activity">
    <reaction evidence="1">
        <text>ATP + protein L-histidine = ADP + protein N-phospho-L-histidine.</text>
        <dbReference type="EC" id="2.7.13.3"/>
    </reaction>
</comment>
<dbReference type="Gene3D" id="3.10.580.10">
    <property type="entry name" value="CBS-domain"/>
    <property type="match status" value="2"/>
</dbReference>
<dbReference type="InterPro" id="IPR035965">
    <property type="entry name" value="PAS-like_dom_sf"/>
</dbReference>
<evidence type="ECO:0000256" key="6">
    <source>
        <dbReference type="ARBA" id="ARBA00022679"/>
    </source>
</evidence>
<protein>
    <recommendedName>
        <fullName evidence="14">Circadian input-output histidine kinase CikA</fullName>
        <ecNumber evidence="4">2.7.13.3</ecNumber>
    </recommendedName>
</protein>
<evidence type="ECO:0000256" key="12">
    <source>
        <dbReference type="ARBA" id="ARBA00023012"/>
    </source>
</evidence>
<dbReference type="CDD" id="cd04620">
    <property type="entry name" value="CBS_two-component_sensor_histidine_kinase_repeat1"/>
    <property type="match status" value="1"/>
</dbReference>
<evidence type="ECO:0000259" key="23">
    <source>
        <dbReference type="PROSITE" id="PS51371"/>
    </source>
</evidence>
<keyword evidence="17" id="KW-0175">Coiled coil</keyword>
<evidence type="ECO:0000256" key="4">
    <source>
        <dbReference type="ARBA" id="ARBA00012438"/>
    </source>
</evidence>
<dbReference type="PROSITE" id="PS50112">
    <property type="entry name" value="PAS"/>
    <property type="match status" value="3"/>
</dbReference>
<evidence type="ECO:0000256" key="2">
    <source>
        <dbReference type="ARBA" id="ARBA00004370"/>
    </source>
</evidence>
<dbReference type="PANTHER" id="PTHR43047">
    <property type="entry name" value="TWO-COMPONENT HISTIDINE PROTEIN KINASE"/>
    <property type="match status" value="1"/>
</dbReference>
<evidence type="ECO:0000259" key="18">
    <source>
        <dbReference type="PROSITE" id="PS50046"/>
    </source>
</evidence>
<evidence type="ECO:0000256" key="9">
    <source>
        <dbReference type="ARBA" id="ARBA00022777"/>
    </source>
</evidence>
<dbReference type="Pfam" id="PF13426">
    <property type="entry name" value="PAS_9"/>
    <property type="match status" value="1"/>
</dbReference>
<feature type="coiled-coil region" evidence="17">
    <location>
        <begin position="459"/>
        <end position="504"/>
    </location>
</feature>
<evidence type="ECO:0000256" key="14">
    <source>
        <dbReference type="ARBA" id="ARBA00074306"/>
    </source>
</evidence>
<dbReference type="InterPro" id="IPR001789">
    <property type="entry name" value="Sig_transdc_resp-reg_receiver"/>
</dbReference>
<dbReference type="SUPFAM" id="SSF54631">
    <property type="entry name" value="CBS-domain pair"/>
    <property type="match status" value="2"/>
</dbReference>
<dbReference type="Gene3D" id="1.10.287.130">
    <property type="match status" value="1"/>
</dbReference>